<dbReference type="GO" id="GO:0016491">
    <property type="term" value="F:oxidoreductase activity"/>
    <property type="evidence" value="ECO:0007669"/>
    <property type="project" value="UniProtKB-KW"/>
</dbReference>
<evidence type="ECO:0000256" key="1">
    <source>
        <dbReference type="ARBA" id="ARBA00010928"/>
    </source>
</evidence>
<gene>
    <name evidence="5" type="ORF">CryarDRAFT_3990</name>
</gene>
<dbReference type="InterPro" id="IPR055170">
    <property type="entry name" value="GFO_IDH_MocA-like_dom"/>
</dbReference>
<name>A0A010ZVV2_9ACTN</name>
<dbReference type="PANTHER" id="PTHR43708">
    <property type="entry name" value="CONSERVED EXPRESSED OXIDOREDUCTASE (EUROFUNG)"/>
    <property type="match status" value="1"/>
</dbReference>
<accession>A0A010ZVV2</accession>
<feature type="domain" description="GFO/IDH/MocA-like oxidoreductase" evidence="4">
    <location>
        <begin position="132"/>
        <end position="243"/>
    </location>
</feature>
<evidence type="ECO:0000313" key="5">
    <source>
        <dbReference type="EMBL" id="EXG82789.1"/>
    </source>
</evidence>
<dbReference type="EMBL" id="JFBT01000001">
    <property type="protein sequence ID" value="EXG82789.1"/>
    <property type="molecule type" value="Genomic_DNA"/>
</dbReference>
<dbReference type="Proteomes" id="UP000021053">
    <property type="component" value="Unassembled WGS sequence"/>
</dbReference>
<dbReference type="RefSeq" id="WP_035852733.1">
    <property type="nucleotide sequence ID" value="NZ_KK073874.1"/>
</dbReference>
<dbReference type="Pfam" id="PF22725">
    <property type="entry name" value="GFO_IDH_MocA_C3"/>
    <property type="match status" value="1"/>
</dbReference>
<dbReference type="SUPFAM" id="SSF55347">
    <property type="entry name" value="Glyceraldehyde-3-phosphate dehydrogenase-like, C-terminal domain"/>
    <property type="match status" value="1"/>
</dbReference>
<dbReference type="AlphaFoldDB" id="A0A010ZVV2"/>
<dbReference type="Pfam" id="PF01408">
    <property type="entry name" value="GFO_IDH_MocA"/>
    <property type="match status" value="1"/>
</dbReference>
<dbReference type="PATRIC" id="fig|927661.3.peg.3963"/>
<dbReference type="SUPFAM" id="SSF51735">
    <property type="entry name" value="NAD(P)-binding Rossmann-fold domains"/>
    <property type="match status" value="1"/>
</dbReference>
<dbReference type="OrthoDB" id="256869at2"/>
<evidence type="ECO:0000259" key="4">
    <source>
        <dbReference type="Pfam" id="PF22725"/>
    </source>
</evidence>
<comment type="caution">
    <text evidence="5">The sequence shown here is derived from an EMBL/GenBank/DDBJ whole genome shotgun (WGS) entry which is preliminary data.</text>
</comment>
<dbReference type="InterPro" id="IPR036291">
    <property type="entry name" value="NAD(P)-bd_dom_sf"/>
</dbReference>
<feature type="domain" description="Gfo/Idh/MocA-like oxidoreductase N-terminal" evidence="3">
    <location>
        <begin position="5"/>
        <end position="122"/>
    </location>
</feature>
<protein>
    <submittedName>
        <fullName evidence="5">Putative dehydrogenase</fullName>
    </submittedName>
</protein>
<keyword evidence="6" id="KW-1185">Reference proteome</keyword>
<dbReference type="PANTHER" id="PTHR43708:SF5">
    <property type="entry name" value="CONSERVED EXPRESSED OXIDOREDUCTASE (EUROFUNG)-RELATED"/>
    <property type="match status" value="1"/>
</dbReference>
<comment type="similarity">
    <text evidence="1">Belongs to the Gfo/Idh/MocA family.</text>
</comment>
<dbReference type="InterPro" id="IPR000683">
    <property type="entry name" value="Gfo/Idh/MocA-like_OxRdtase_N"/>
</dbReference>
<dbReference type="Gene3D" id="3.30.360.10">
    <property type="entry name" value="Dihydrodipicolinate Reductase, domain 2"/>
    <property type="match status" value="1"/>
</dbReference>
<dbReference type="GO" id="GO:0000166">
    <property type="term" value="F:nucleotide binding"/>
    <property type="evidence" value="ECO:0007669"/>
    <property type="project" value="InterPro"/>
</dbReference>
<reference evidence="5 6" key="1">
    <citation type="submission" date="2013-07" db="EMBL/GenBank/DDBJ databases">
        <authorList>
            <consortium name="DOE Joint Genome Institute"/>
            <person name="Eisen J."/>
            <person name="Huntemann M."/>
            <person name="Han J."/>
            <person name="Chen A."/>
            <person name="Kyrpides N."/>
            <person name="Mavromatis K."/>
            <person name="Markowitz V."/>
            <person name="Palaniappan K."/>
            <person name="Ivanova N."/>
            <person name="Schaumberg A."/>
            <person name="Pati A."/>
            <person name="Liolios K."/>
            <person name="Nordberg H.P."/>
            <person name="Cantor M.N."/>
            <person name="Hua S.X."/>
            <person name="Woyke T."/>
        </authorList>
    </citation>
    <scope>NUCLEOTIDE SEQUENCE [LARGE SCALE GENOMIC DNA]</scope>
    <source>
        <strain evidence="5 6">DSM 44712</strain>
    </source>
</reference>
<dbReference type="InterPro" id="IPR051317">
    <property type="entry name" value="Gfo/Idh/MocA_oxidoreduct"/>
</dbReference>
<evidence type="ECO:0000313" key="6">
    <source>
        <dbReference type="Proteomes" id="UP000021053"/>
    </source>
</evidence>
<evidence type="ECO:0000256" key="2">
    <source>
        <dbReference type="ARBA" id="ARBA00023002"/>
    </source>
</evidence>
<dbReference type="HOGENOM" id="CLU_023194_19_1_11"/>
<proteinExistence type="inferred from homology"/>
<sequence length="338" mass="35856">MTTPVRFGLVGYGFGGRYFHAPLLRAAPECELVAVLTSAPERRALVEREVPGAATVASLAELAGLGVEAVAISTPADTHSALTEEALGLGMAVVCDKPFALDASAARASVELAARLGLVLSPYQNRREDSDFRTVRALVDEGVLGTVTRLESRFERYAPQDGPGRSGGGTLLDFGSHLVDQALFLLGPVRAVYAEWRERESGLDDDVFLALTHESGARSHLWGSWSQSAPGPRWRVTGTEGTYVVAAGDSQEEQLVAGADTWGTEPEENYGTVYAGGSARRHPTERGRWDTFYPRFAAAVRGEGSPPVHPADAIATAVVLDAARTSAGTGAIVEVKPR</sequence>
<keyword evidence="2" id="KW-0560">Oxidoreductase</keyword>
<dbReference type="Gene3D" id="3.40.50.720">
    <property type="entry name" value="NAD(P)-binding Rossmann-like Domain"/>
    <property type="match status" value="1"/>
</dbReference>
<evidence type="ECO:0000259" key="3">
    <source>
        <dbReference type="Pfam" id="PF01408"/>
    </source>
</evidence>
<organism evidence="5 6">
    <name type="scientific">Cryptosporangium arvum DSM 44712</name>
    <dbReference type="NCBI Taxonomy" id="927661"/>
    <lineage>
        <taxon>Bacteria</taxon>
        <taxon>Bacillati</taxon>
        <taxon>Actinomycetota</taxon>
        <taxon>Actinomycetes</taxon>
        <taxon>Cryptosporangiales</taxon>
        <taxon>Cryptosporangiaceae</taxon>
        <taxon>Cryptosporangium</taxon>
    </lineage>
</organism>